<comment type="caution">
    <text evidence="1">The sequence shown here is derived from an EMBL/GenBank/DDBJ whole genome shotgun (WGS) entry which is preliminary data.</text>
</comment>
<dbReference type="RefSeq" id="WP_105472292.1">
    <property type="nucleotide sequence ID" value="NZ_PVEO01000001.1"/>
</dbReference>
<sequence>MTKDELIFELTATLNNVIDFVENNEEKAKEIYSKSQLNSIGEIWFSTDDLNEATFEELEEWYKELEEMSFMY</sequence>
<dbReference type="AlphaFoldDB" id="A0A362X3A6"/>
<reference evidence="1 2" key="1">
    <citation type="submission" date="2018-02" db="EMBL/GenBank/DDBJ databases">
        <title>Genomic Encyclopedia of Archaeal and Bacterial Type Strains, Phase II (KMG-II): from individual species to whole genera.</title>
        <authorList>
            <person name="Goeker M."/>
        </authorList>
    </citation>
    <scope>NUCLEOTIDE SEQUENCE [LARGE SCALE GENOMIC DNA]</scope>
    <source>
        <strain evidence="1 2">DSM 21165</strain>
    </source>
</reference>
<dbReference type="Proteomes" id="UP000251545">
    <property type="component" value="Unassembled WGS sequence"/>
</dbReference>
<organism evidence="1 2">
    <name type="scientific">Jejuia pallidilutea</name>
    <dbReference type="NCBI Taxonomy" id="504487"/>
    <lineage>
        <taxon>Bacteria</taxon>
        <taxon>Pseudomonadati</taxon>
        <taxon>Bacteroidota</taxon>
        <taxon>Flavobacteriia</taxon>
        <taxon>Flavobacteriales</taxon>
        <taxon>Flavobacteriaceae</taxon>
        <taxon>Jejuia</taxon>
    </lineage>
</organism>
<protein>
    <submittedName>
        <fullName evidence="1">Uncharacterized protein</fullName>
    </submittedName>
</protein>
<name>A0A362X3A6_9FLAO</name>
<gene>
    <name evidence="1" type="ORF">CLV33_101149</name>
</gene>
<accession>A0A362X3A6</accession>
<proteinExistence type="predicted"/>
<evidence type="ECO:0000313" key="2">
    <source>
        <dbReference type="Proteomes" id="UP000251545"/>
    </source>
</evidence>
<evidence type="ECO:0000313" key="1">
    <source>
        <dbReference type="EMBL" id="PQV51227.1"/>
    </source>
</evidence>
<dbReference type="EMBL" id="PVEO01000001">
    <property type="protein sequence ID" value="PQV51227.1"/>
    <property type="molecule type" value="Genomic_DNA"/>
</dbReference>